<dbReference type="InterPro" id="IPR035542">
    <property type="entry name" value="CRIP"/>
</dbReference>
<evidence type="ECO:0000256" key="4">
    <source>
        <dbReference type="ARBA" id="ARBA00023110"/>
    </source>
</evidence>
<dbReference type="PANTHER" id="PTHR45843">
    <property type="entry name" value="PEPTIDYL-PROLYL CIS-TRANS ISOMERASE-LIKE 4"/>
    <property type="match status" value="1"/>
</dbReference>
<dbReference type="GO" id="GO:0003723">
    <property type="term" value="F:RNA binding"/>
    <property type="evidence" value="ECO:0007669"/>
    <property type="project" value="UniProtKB-UniRule"/>
</dbReference>
<sequence>MLSMKTYMQSSQFSRFGTLTSAEIIRDFKTGDRLCYAFIEFEAKEACKRTYFKMDNCLIDDRRIHVEFSQSVSKLWGQFSRSKQNANEDGCFKSGAPNHIA</sequence>
<dbReference type="SUPFAM" id="SSF54928">
    <property type="entry name" value="RNA-binding domain, RBD"/>
    <property type="match status" value="1"/>
</dbReference>
<dbReference type="EC" id="5.2.1.8" evidence="3"/>
<comment type="catalytic activity">
    <reaction evidence="1">
        <text>[protein]-peptidylproline (omega=180) = [protein]-peptidylproline (omega=0)</text>
        <dbReference type="Rhea" id="RHEA:16237"/>
        <dbReference type="Rhea" id="RHEA-COMP:10747"/>
        <dbReference type="Rhea" id="RHEA-COMP:10748"/>
        <dbReference type="ChEBI" id="CHEBI:83833"/>
        <dbReference type="ChEBI" id="CHEBI:83834"/>
        <dbReference type="EC" id="5.2.1.8"/>
    </reaction>
</comment>
<evidence type="ECO:0000256" key="8">
    <source>
        <dbReference type="SAM" id="MobiDB-lite"/>
    </source>
</evidence>
<keyword evidence="5" id="KW-0413">Isomerase</keyword>
<dbReference type="AlphaFoldDB" id="A0AAD8SR93"/>
<evidence type="ECO:0000256" key="3">
    <source>
        <dbReference type="ARBA" id="ARBA00013194"/>
    </source>
</evidence>
<dbReference type="PANTHER" id="PTHR45843:SF1">
    <property type="entry name" value="PEPTIDYL-PROLYL CIS-TRANS ISOMERASE-LIKE 4"/>
    <property type="match status" value="1"/>
</dbReference>
<dbReference type="Gene3D" id="3.30.70.330">
    <property type="match status" value="1"/>
</dbReference>
<evidence type="ECO:0000256" key="2">
    <source>
        <dbReference type="ARBA" id="ARBA00004123"/>
    </source>
</evidence>
<proteinExistence type="predicted"/>
<keyword evidence="4" id="KW-0697">Rotamase</keyword>
<dbReference type="EMBL" id="JAUUTY010000003">
    <property type="protein sequence ID" value="KAK1662941.1"/>
    <property type="molecule type" value="Genomic_DNA"/>
</dbReference>
<dbReference type="GO" id="GO:0003755">
    <property type="term" value="F:peptidyl-prolyl cis-trans isomerase activity"/>
    <property type="evidence" value="ECO:0007669"/>
    <property type="project" value="UniProtKB-KW"/>
</dbReference>
<dbReference type="PROSITE" id="PS50102">
    <property type="entry name" value="RRM"/>
    <property type="match status" value="1"/>
</dbReference>
<comment type="caution">
    <text evidence="10">The sequence shown here is derived from an EMBL/GenBank/DDBJ whole genome shotgun (WGS) entry which is preliminary data.</text>
</comment>
<accession>A0AAD8SR93</accession>
<evidence type="ECO:0000256" key="5">
    <source>
        <dbReference type="ARBA" id="ARBA00023235"/>
    </source>
</evidence>
<organism evidence="10 11">
    <name type="scientific">Lolium multiflorum</name>
    <name type="common">Italian ryegrass</name>
    <name type="synonym">Lolium perenne subsp. multiflorum</name>
    <dbReference type="NCBI Taxonomy" id="4521"/>
    <lineage>
        <taxon>Eukaryota</taxon>
        <taxon>Viridiplantae</taxon>
        <taxon>Streptophyta</taxon>
        <taxon>Embryophyta</taxon>
        <taxon>Tracheophyta</taxon>
        <taxon>Spermatophyta</taxon>
        <taxon>Magnoliopsida</taxon>
        <taxon>Liliopsida</taxon>
        <taxon>Poales</taxon>
        <taxon>Poaceae</taxon>
        <taxon>BOP clade</taxon>
        <taxon>Pooideae</taxon>
        <taxon>Poodae</taxon>
        <taxon>Poeae</taxon>
        <taxon>Poeae Chloroplast Group 2 (Poeae type)</taxon>
        <taxon>Loliodinae</taxon>
        <taxon>Loliinae</taxon>
        <taxon>Lolium</taxon>
    </lineage>
</organism>
<dbReference type="Pfam" id="PF00076">
    <property type="entry name" value="RRM_1"/>
    <property type="match status" value="1"/>
</dbReference>
<evidence type="ECO:0000256" key="7">
    <source>
        <dbReference type="PROSITE-ProRule" id="PRU00176"/>
    </source>
</evidence>
<dbReference type="InterPro" id="IPR012677">
    <property type="entry name" value="Nucleotide-bd_a/b_plait_sf"/>
</dbReference>
<protein>
    <recommendedName>
        <fullName evidence="3">peptidylprolyl isomerase</fullName>
        <ecNumber evidence="3">5.2.1.8</ecNumber>
    </recommendedName>
</protein>
<dbReference type="Proteomes" id="UP001231189">
    <property type="component" value="Unassembled WGS sequence"/>
</dbReference>
<feature type="domain" description="RRM" evidence="9">
    <location>
        <begin position="13"/>
        <end position="71"/>
    </location>
</feature>
<dbReference type="InterPro" id="IPR000504">
    <property type="entry name" value="RRM_dom"/>
</dbReference>
<evidence type="ECO:0000259" key="9">
    <source>
        <dbReference type="PROSITE" id="PS50102"/>
    </source>
</evidence>
<reference evidence="10" key="1">
    <citation type="submission" date="2023-07" db="EMBL/GenBank/DDBJ databases">
        <title>A chromosome-level genome assembly of Lolium multiflorum.</title>
        <authorList>
            <person name="Chen Y."/>
            <person name="Copetti D."/>
            <person name="Kolliker R."/>
            <person name="Studer B."/>
        </authorList>
    </citation>
    <scope>NUCLEOTIDE SEQUENCE</scope>
    <source>
        <strain evidence="10">02402/16</strain>
        <tissue evidence="10">Leaf</tissue>
    </source>
</reference>
<feature type="region of interest" description="Disordered" evidence="8">
    <location>
        <begin position="82"/>
        <end position="101"/>
    </location>
</feature>
<keyword evidence="11" id="KW-1185">Reference proteome</keyword>
<comment type="subcellular location">
    <subcellularLocation>
        <location evidence="2">Nucleus</location>
    </subcellularLocation>
</comment>
<evidence type="ECO:0000256" key="1">
    <source>
        <dbReference type="ARBA" id="ARBA00000971"/>
    </source>
</evidence>
<keyword evidence="6" id="KW-0539">Nucleus</keyword>
<gene>
    <name evidence="10" type="ORF">QYE76_051100</name>
</gene>
<name>A0AAD8SR93_LOLMU</name>
<evidence type="ECO:0000313" key="11">
    <source>
        <dbReference type="Proteomes" id="UP001231189"/>
    </source>
</evidence>
<keyword evidence="7" id="KW-0694">RNA-binding</keyword>
<evidence type="ECO:0000256" key="6">
    <source>
        <dbReference type="ARBA" id="ARBA00023242"/>
    </source>
</evidence>
<evidence type="ECO:0000313" key="10">
    <source>
        <dbReference type="EMBL" id="KAK1662941.1"/>
    </source>
</evidence>
<dbReference type="InterPro" id="IPR035979">
    <property type="entry name" value="RBD_domain_sf"/>
</dbReference>
<dbReference type="GO" id="GO:0005634">
    <property type="term" value="C:nucleus"/>
    <property type="evidence" value="ECO:0007669"/>
    <property type="project" value="UniProtKB-SubCell"/>
</dbReference>